<keyword evidence="2" id="KW-1003">Cell membrane</keyword>
<dbReference type="EMBL" id="CP033970">
    <property type="protein sequence ID" value="AZG16612.1"/>
    <property type="molecule type" value="Genomic_DNA"/>
</dbReference>
<evidence type="ECO:0000256" key="2">
    <source>
        <dbReference type="ARBA" id="ARBA00022475"/>
    </source>
</evidence>
<organism evidence="7 8">
    <name type="scientific">Cupriavidus pauculus</name>
    <dbReference type="NCBI Taxonomy" id="82633"/>
    <lineage>
        <taxon>Bacteria</taxon>
        <taxon>Pseudomonadati</taxon>
        <taxon>Pseudomonadota</taxon>
        <taxon>Betaproteobacteria</taxon>
        <taxon>Burkholderiales</taxon>
        <taxon>Burkholderiaceae</taxon>
        <taxon>Cupriavidus</taxon>
    </lineage>
</organism>
<dbReference type="InterPro" id="IPR022791">
    <property type="entry name" value="L-PG_synthase/AglD"/>
</dbReference>
<feature type="transmembrane region" description="Helical" evidence="6">
    <location>
        <begin position="20"/>
        <end position="37"/>
    </location>
</feature>
<evidence type="ECO:0000256" key="3">
    <source>
        <dbReference type="ARBA" id="ARBA00022692"/>
    </source>
</evidence>
<keyword evidence="4 6" id="KW-1133">Transmembrane helix</keyword>
<feature type="transmembrane region" description="Helical" evidence="6">
    <location>
        <begin position="57"/>
        <end position="81"/>
    </location>
</feature>
<gene>
    <name evidence="7" type="ORF">EHF44_24870</name>
</gene>
<dbReference type="PANTHER" id="PTHR39087:SF2">
    <property type="entry name" value="UPF0104 MEMBRANE PROTEIN MJ1595"/>
    <property type="match status" value="1"/>
</dbReference>
<name>A0A3G8HAJ5_9BURK</name>
<dbReference type="Proteomes" id="UP000270411">
    <property type="component" value="Chromosome 2"/>
</dbReference>
<evidence type="ECO:0000256" key="4">
    <source>
        <dbReference type="ARBA" id="ARBA00022989"/>
    </source>
</evidence>
<feature type="transmembrane region" description="Helical" evidence="6">
    <location>
        <begin position="93"/>
        <end position="115"/>
    </location>
</feature>
<evidence type="ECO:0000313" key="8">
    <source>
        <dbReference type="Proteomes" id="UP000270411"/>
    </source>
</evidence>
<accession>A0A3G8HAJ5</accession>
<reference evidence="8" key="1">
    <citation type="submission" date="2018-11" db="EMBL/GenBank/DDBJ databases">
        <title>FDA dAtabase for Regulatory Grade micrObial Sequences (FDA-ARGOS): Supporting development and validation of Infectious Disease Dx tests.</title>
        <authorList>
            <person name="Goldberg B."/>
            <person name="Campos J."/>
            <person name="Tallon L."/>
            <person name="Sadzewicz L."/>
            <person name="Zhao X."/>
            <person name="Vavikolanu K."/>
            <person name="Mehta A."/>
            <person name="Aluvathingal J."/>
            <person name="Nadendla S."/>
            <person name="Geyer C."/>
            <person name="Nandy P."/>
            <person name="Yan Y."/>
            <person name="Sichtig H."/>
        </authorList>
    </citation>
    <scope>NUCLEOTIDE SEQUENCE [LARGE SCALE GENOMIC DNA]</scope>
    <source>
        <strain evidence="8">FDAARGOS_614</strain>
    </source>
</reference>
<dbReference type="KEGG" id="cpau:EHF44_24870"/>
<feature type="transmembrane region" description="Helical" evidence="6">
    <location>
        <begin position="248"/>
        <end position="274"/>
    </location>
</feature>
<proteinExistence type="predicted"/>
<dbReference type="OrthoDB" id="5998304at2"/>
<feature type="transmembrane region" description="Helical" evidence="6">
    <location>
        <begin position="210"/>
        <end position="236"/>
    </location>
</feature>
<feature type="transmembrane region" description="Helical" evidence="6">
    <location>
        <begin position="294"/>
        <end position="311"/>
    </location>
</feature>
<keyword evidence="5 6" id="KW-0472">Membrane</keyword>
<evidence type="ECO:0000256" key="5">
    <source>
        <dbReference type="ARBA" id="ARBA00023136"/>
    </source>
</evidence>
<dbReference type="Pfam" id="PF03706">
    <property type="entry name" value="LPG_synthase_TM"/>
    <property type="match status" value="1"/>
</dbReference>
<dbReference type="AlphaFoldDB" id="A0A3G8HAJ5"/>
<evidence type="ECO:0000313" key="7">
    <source>
        <dbReference type="EMBL" id="AZG16612.1"/>
    </source>
</evidence>
<feature type="transmembrane region" description="Helical" evidence="6">
    <location>
        <begin position="171"/>
        <end position="190"/>
    </location>
</feature>
<keyword evidence="3 6" id="KW-0812">Transmembrane</keyword>
<sequence length="339" mass="36914">MTTSTNLRRSLRRGIRWSIVKRVLGIAFVAVVVYLIYRSLSGVDWPQVWQSLKAYNVATLLPVVGLACVSFALHASFDILGRRYTGHHLSAPRVMVIAFIAYVFNLNVGAMIGGLGMRLRLYSRANVSGSQVAGIYTIAIITNWTGYMLLAGVVLTAMPPTLPADWGITPWMLRALGVLMLACGLGYWLACAKARTRSIRFKRHVFRLPGFRFALLQNALSVTNWIVLASILNLLLPKEVTLWQALGALLVGAVAGALAHIPAGIGVLEAVFVVMLRPVAPEHVVVAALIAYRALYYLLPMVIASAAYAWMELRGARAGAVEAKPRGDFMAKPSAADRD</sequence>
<feature type="transmembrane region" description="Helical" evidence="6">
    <location>
        <begin position="135"/>
        <end position="159"/>
    </location>
</feature>
<dbReference type="PANTHER" id="PTHR39087">
    <property type="entry name" value="UPF0104 MEMBRANE PROTEIN MJ1595"/>
    <property type="match status" value="1"/>
</dbReference>
<dbReference type="GO" id="GO:0005886">
    <property type="term" value="C:plasma membrane"/>
    <property type="evidence" value="ECO:0007669"/>
    <property type="project" value="UniProtKB-SubCell"/>
</dbReference>
<dbReference type="RefSeq" id="WP_124686343.1">
    <property type="nucleotide sequence ID" value="NZ_CP033970.1"/>
</dbReference>
<evidence type="ECO:0000256" key="1">
    <source>
        <dbReference type="ARBA" id="ARBA00004651"/>
    </source>
</evidence>
<evidence type="ECO:0000256" key="6">
    <source>
        <dbReference type="SAM" id="Phobius"/>
    </source>
</evidence>
<comment type="subcellular location">
    <subcellularLocation>
        <location evidence="1">Cell membrane</location>
        <topology evidence="1">Multi-pass membrane protein</topology>
    </subcellularLocation>
</comment>
<protein>
    <submittedName>
        <fullName evidence="7">UPF0104 family protein</fullName>
    </submittedName>
</protein>